<sequence>MLNDRFVAIADRALQAVASVDSKMDKKQWDEKLQTKLDEAILELAGYWDKLSGFGKDDPMMQMIEAREKDEERKSKIISVGELKKIPKFKNDVKCYIHEGSGEHISVPLNISKQSTAEEVLFKLARNPDARIKLHESAFFYTRLTWRGKDSEIKATHLELVSGASAYRAKKGFSDFKEYFNSTGPEPGPVHVFVDRNPSIHILLTTRNWSRLFSLARVIENETVVVLKGVDGTLYHARHVFEKLIQPTTNMECMVFRLDQQNMKTRTNVGLKATECINILCEARNFIRVEDKRKSPSKWLIEIPSASLTTEPSFDSLASKPKMHYKPGLPRPLPLGSSTSVGSVAASSMRTTSQGSGTGGGSDATRRVKEMVERLENERKEAEKKEKEKKGFLSRMFGGKK</sequence>
<protein>
    <submittedName>
        <fullName evidence="2">Uncharacterized protein</fullName>
    </submittedName>
</protein>
<dbReference type="EMBL" id="CAJMWX010000873">
    <property type="protein sequence ID" value="CAE6437442.1"/>
    <property type="molecule type" value="Genomic_DNA"/>
</dbReference>
<feature type="region of interest" description="Disordered" evidence="1">
    <location>
        <begin position="312"/>
        <end position="401"/>
    </location>
</feature>
<comment type="caution">
    <text evidence="2">The sequence shown here is derived from an EMBL/GenBank/DDBJ whole genome shotgun (WGS) entry which is preliminary data.</text>
</comment>
<feature type="compositionally biased region" description="Low complexity" evidence="1">
    <location>
        <begin position="334"/>
        <end position="355"/>
    </location>
</feature>
<reference evidence="2" key="1">
    <citation type="submission" date="2021-01" db="EMBL/GenBank/DDBJ databases">
        <authorList>
            <person name="Kaushik A."/>
        </authorList>
    </citation>
    <scope>NUCLEOTIDE SEQUENCE</scope>
    <source>
        <strain evidence="2">AG4-R118</strain>
    </source>
</reference>
<feature type="compositionally biased region" description="Basic and acidic residues" evidence="1">
    <location>
        <begin position="364"/>
        <end position="391"/>
    </location>
</feature>
<accession>A0A8H2XZ20</accession>
<evidence type="ECO:0000313" key="3">
    <source>
        <dbReference type="Proteomes" id="UP000663888"/>
    </source>
</evidence>
<gene>
    <name evidence="2" type="ORF">RDB_LOCUS44415</name>
</gene>
<evidence type="ECO:0000256" key="1">
    <source>
        <dbReference type="SAM" id="MobiDB-lite"/>
    </source>
</evidence>
<organism evidence="2 3">
    <name type="scientific">Rhizoctonia solani</name>
    <dbReference type="NCBI Taxonomy" id="456999"/>
    <lineage>
        <taxon>Eukaryota</taxon>
        <taxon>Fungi</taxon>
        <taxon>Dikarya</taxon>
        <taxon>Basidiomycota</taxon>
        <taxon>Agaricomycotina</taxon>
        <taxon>Agaricomycetes</taxon>
        <taxon>Cantharellales</taxon>
        <taxon>Ceratobasidiaceae</taxon>
        <taxon>Rhizoctonia</taxon>
    </lineage>
</organism>
<dbReference type="AlphaFoldDB" id="A0A8H2XZ20"/>
<dbReference type="Proteomes" id="UP000663888">
    <property type="component" value="Unassembled WGS sequence"/>
</dbReference>
<name>A0A8H2XZ20_9AGAM</name>
<evidence type="ECO:0000313" key="2">
    <source>
        <dbReference type="EMBL" id="CAE6437442.1"/>
    </source>
</evidence>
<proteinExistence type="predicted"/>